<evidence type="ECO:0000313" key="3">
    <source>
        <dbReference type="Proteomes" id="UP000182101"/>
    </source>
</evidence>
<accession>A0AAC9NTD5</accession>
<evidence type="ECO:0000259" key="1">
    <source>
        <dbReference type="PROSITE" id="PS50835"/>
    </source>
</evidence>
<protein>
    <recommendedName>
        <fullName evidence="1">Ig-like domain-containing protein</fullName>
    </recommendedName>
</protein>
<dbReference type="Proteomes" id="UP000182101">
    <property type="component" value="Plasmid pAMCP48-600"/>
</dbReference>
<sequence length="168" mass="19265">MLSNIALRNVFITANAISIDDKLYPTFSRKTNDNVEIISTESQETFSFPHSSIDSATFIDGVWRIFCDDRQKEVSIRFYQLTDISQDAVATPPDCVIVEKQRNISCNADETITYSIKRVDWERALENNDNETTLALNQLQSELKVERLDYECTASETNAEFDVYVEEV</sequence>
<name>A0AAC9NTD5_9ALTE</name>
<proteinExistence type="predicted"/>
<dbReference type="AlphaFoldDB" id="A0AAC9NTD5"/>
<reference evidence="2 3" key="1">
    <citation type="submission" date="2016-11" db="EMBL/GenBank/DDBJ databases">
        <title>Networking in microbes: conjugative elements and plasmids in the genus Alteromonas.</title>
        <authorList>
            <person name="Lopez-Perez M."/>
            <person name="Ramon-Marco N."/>
            <person name="Rodriguez-Valera F."/>
        </authorList>
    </citation>
    <scope>NUCLEOTIDE SEQUENCE [LARGE SCALE GENOMIC DNA]</scope>
    <source>
        <strain evidence="2 3">CP48</strain>
        <plasmid evidence="3">pamcp48-600</plasmid>
    </source>
</reference>
<keyword evidence="2" id="KW-0614">Plasmid</keyword>
<dbReference type="InterPro" id="IPR007110">
    <property type="entry name" value="Ig-like_dom"/>
</dbReference>
<dbReference type="PROSITE" id="PS50835">
    <property type="entry name" value="IG_LIKE"/>
    <property type="match status" value="1"/>
</dbReference>
<organism evidence="2 3">
    <name type="scientific">Alteromonas mediterranea</name>
    <dbReference type="NCBI Taxonomy" id="314275"/>
    <lineage>
        <taxon>Bacteria</taxon>
        <taxon>Pseudomonadati</taxon>
        <taxon>Pseudomonadota</taxon>
        <taxon>Gammaproteobacteria</taxon>
        <taxon>Alteromonadales</taxon>
        <taxon>Alteromonadaceae</taxon>
        <taxon>Alteromonas/Salinimonas group</taxon>
        <taxon>Alteromonas</taxon>
    </lineage>
</organism>
<gene>
    <name evidence="2" type="ORF">BM524_19010</name>
</gene>
<dbReference type="EMBL" id="CP018025">
    <property type="protein sequence ID" value="APD92013.1"/>
    <property type="molecule type" value="Genomic_DNA"/>
</dbReference>
<dbReference type="RefSeq" id="WP_071960623.1">
    <property type="nucleotide sequence ID" value="NZ_CP018025.1"/>
</dbReference>
<evidence type="ECO:0000313" key="2">
    <source>
        <dbReference type="EMBL" id="APD92013.1"/>
    </source>
</evidence>
<feature type="domain" description="Ig-like" evidence="1">
    <location>
        <begin position="104"/>
        <end position="162"/>
    </location>
</feature>
<geneLocation type="plasmid" evidence="3">
    <name>pamcp48-600</name>
</geneLocation>